<gene>
    <name evidence="2" type="ORF">PSHT_16171</name>
</gene>
<reference evidence="3" key="2">
    <citation type="journal article" date="2018" name="BMC Genomics">
        <title>Genomic insights into host adaptation between the wheat stripe rust pathogen (Puccinia striiformis f. sp. tritici) and the barley stripe rust pathogen (Puccinia striiformis f. sp. hordei).</title>
        <authorList>
            <person name="Xia C."/>
            <person name="Wang M."/>
            <person name="Yin C."/>
            <person name="Cornejo O.E."/>
            <person name="Hulbert S.H."/>
            <person name="Chen X."/>
        </authorList>
    </citation>
    <scope>NUCLEOTIDE SEQUENCE [LARGE SCALE GENOMIC DNA]</scope>
    <source>
        <strain evidence="3">93TX-2</strain>
    </source>
</reference>
<evidence type="ECO:0000313" key="3">
    <source>
        <dbReference type="Proteomes" id="UP000238274"/>
    </source>
</evidence>
<name>A0A2S4UBE8_9BASI</name>
<protein>
    <recommendedName>
        <fullName evidence="4">CxC1-like cysteine cluster associated with KDZ transposases domain-containing protein</fullName>
    </recommendedName>
</protein>
<feature type="compositionally biased region" description="Basic and acidic residues" evidence="1">
    <location>
        <begin position="13"/>
        <end position="35"/>
    </location>
</feature>
<evidence type="ECO:0008006" key="4">
    <source>
        <dbReference type="Google" id="ProtNLM"/>
    </source>
</evidence>
<evidence type="ECO:0000313" key="2">
    <source>
        <dbReference type="EMBL" id="POV94521.1"/>
    </source>
</evidence>
<dbReference type="Proteomes" id="UP000238274">
    <property type="component" value="Unassembled WGS sequence"/>
</dbReference>
<dbReference type="EMBL" id="PKSM01000482">
    <property type="protein sequence ID" value="POV94521.1"/>
    <property type="molecule type" value="Genomic_DNA"/>
</dbReference>
<feature type="compositionally biased region" description="Basic and acidic residues" evidence="1">
    <location>
        <begin position="54"/>
        <end position="70"/>
    </location>
</feature>
<dbReference type="OrthoDB" id="2504500at2759"/>
<feature type="region of interest" description="Disordered" evidence="1">
    <location>
        <begin position="1"/>
        <end position="82"/>
    </location>
</feature>
<keyword evidence="3" id="KW-1185">Reference proteome</keyword>
<reference evidence="2 3" key="1">
    <citation type="submission" date="2017-12" db="EMBL/GenBank/DDBJ databases">
        <title>Gene loss provides genomic basis for host adaptation in cereal stripe rust fungi.</title>
        <authorList>
            <person name="Xia C."/>
        </authorList>
    </citation>
    <scope>NUCLEOTIDE SEQUENCE [LARGE SCALE GENOMIC DNA]</scope>
    <source>
        <strain evidence="2 3">93TX-2</strain>
    </source>
</reference>
<dbReference type="VEuPathDB" id="FungiDB:PSTT_13253"/>
<accession>A0A2S4UBE8</accession>
<sequence>MPSLHGVKNHCQHQSESEKKRQKKNADSINRRNADSRLVLNTLNRRPFQSFRLQTDHHPADTSSDSRDGLLEGAEQNTEDDGVNFVDEAFYPQNHADANHRGYEDDDDESMEGWDSIPRTIRGNPTRRSQPLDSILSQEVRTANQSNIANSLQHQWDLIMLRIFAVYLWLKSQTKNWTTDNSFVSFVPTSVAALETPKRQANGLIVLISSAKSEGSSCFLCNVRNLPFSEVQRRFGEERSFILWDKKGVSGRELRNCLSSVIVVYRELLERNEALVKAALGLEGQRSLANDCCPACFGPSSATGNQSNPKVNHRLVVCLNGNFQHRHHKAASRNYTPLKTPDLFVQPSDLDNMKRYIAELEVIHKVSRSKKTPDKCADSHKAADDTRNETTWKGCDDTGLMGCAAATMVSSTWPTFLRQERIEPCHFRF</sequence>
<proteinExistence type="predicted"/>
<reference evidence="3" key="3">
    <citation type="journal article" date="2018" name="Mol. Plant Microbe Interact.">
        <title>Genome sequence resources for the wheat stripe rust pathogen (Puccinia striiformis f. sp. tritici) and the barley stripe rust pathogen (Puccinia striiformis f. sp. hordei).</title>
        <authorList>
            <person name="Xia C."/>
            <person name="Wang M."/>
            <person name="Yin C."/>
            <person name="Cornejo O.E."/>
            <person name="Hulbert S.H."/>
            <person name="Chen X."/>
        </authorList>
    </citation>
    <scope>NUCLEOTIDE SEQUENCE [LARGE SCALE GENOMIC DNA]</scope>
    <source>
        <strain evidence="3">93TX-2</strain>
    </source>
</reference>
<dbReference type="VEuPathDB" id="FungiDB:PSHT_16171"/>
<evidence type="ECO:0000256" key="1">
    <source>
        <dbReference type="SAM" id="MobiDB-lite"/>
    </source>
</evidence>
<dbReference type="PANTHER" id="PTHR33096">
    <property type="entry name" value="CXC2 DOMAIN-CONTAINING PROTEIN"/>
    <property type="match status" value="1"/>
</dbReference>
<dbReference type="AlphaFoldDB" id="A0A2S4UBE8"/>
<organism evidence="2 3">
    <name type="scientific">Puccinia striiformis</name>
    <dbReference type="NCBI Taxonomy" id="27350"/>
    <lineage>
        <taxon>Eukaryota</taxon>
        <taxon>Fungi</taxon>
        <taxon>Dikarya</taxon>
        <taxon>Basidiomycota</taxon>
        <taxon>Pucciniomycotina</taxon>
        <taxon>Pucciniomycetes</taxon>
        <taxon>Pucciniales</taxon>
        <taxon>Pucciniaceae</taxon>
        <taxon>Puccinia</taxon>
    </lineage>
</organism>
<feature type="region of interest" description="Disordered" evidence="1">
    <location>
        <begin position="94"/>
        <end position="131"/>
    </location>
</feature>
<dbReference type="InterPro" id="IPR040521">
    <property type="entry name" value="KDZ"/>
</dbReference>
<dbReference type="PANTHER" id="PTHR33096:SF1">
    <property type="entry name" value="CXC1-LIKE CYSTEINE CLUSTER ASSOCIATED WITH KDZ TRANSPOSASES DOMAIN-CONTAINING PROTEIN"/>
    <property type="match status" value="1"/>
</dbReference>
<comment type="caution">
    <text evidence="2">The sequence shown here is derived from an EMBL/GenBank/DDBJ whole genome shotgun (WGS) entry which is preliminary data.</text>
</comment>
<dbReference type="Pfam" id="PF18758">
    <property type="entry name" value="KDZ"/>
    <property type="match status" value="1"/>
</dbReference>